<gene>
    <name evidence="1" type="ORF">SAMN05444972_101151</name>
</gene>
<evidence type="ECO:0000313" key="1">
    <source>
        <dbReference type="EMBL" id="SFS31666.1"/>
    </source>
</evidence>
<keyword evidence="2" id="KW-1185">Reference proteome</keyword>
<proteinExistence type="predicted"/>
<reference evidence="2" key="1">
    <citation type="submission" date="2016-10" db="EMBL/GenBank/DDBJ databases">
        <authorList>
            <person name="Varghese N."/>
            <person name="Submissions S."/>
        </authorList>
    </citation>
    <scope>NUCLEOTIDE SEQUENCE [LARGE SCALE GENOMIC DNA]</scope>
    <source>
        <strain evidence="2">DSM 45789</strain>
    </source>
</reference>
<sequence>MNFDLLNVPVIGNTDEYGVTRTAEDQAEYDRGLEKITQVREKRKIIFGWVQPIRCG</sequence>
<dbReference type="Proteomes" id="UP000198660">
    <property type="component" value="Unassembled WGS sequence"/>
</dbReference>
<dbReference type="EMBL" id="FPAA01000001">
    <property type="protein sequence ID" value="SFS31666.1"/>
    <property type="molecule type" value="Genomic_DNA"/>
</dbReference>
<organism evidence="1 2">
    <name type="scientific">Marininema halotolerans</name>
    <dbReference type="NCBI Taxonomy" id="1155944"/>
    <lineage>
        <taxon>Bacteria</taxon>
        <taxon>Bacillati</taxon>
        <taxon>Bacillota</taxon>
        <taxon>Bacilli</taxon>
        <taxon>Bacillales</taxon>
        <taxon>Thermoactinomycetaceae</taxon>
        <taxon>Marininema</taxon>
    </lineage>
</organism>
<accession>A0A1I6NUH4</accession>
<name>A0A1I6NUH4_9BACL</name>
<protein>
    <submittedName>
        <fullName evidence="1">Uncharacterized protein</fullName>
    </submittedName>
</protein>
<dbReference type="AlphaFoldDB" id="A0A1I6NUH4"/>
<evidence type="ECO:0000313" key="2">
    <source>
        <dbReference type="Proteomes" id="UP000198660"/>
    </source>
</evidence>